<dbReference type="InterPro" id="IPR024046">
    <property type="entry name" value="Flagellar_assmbl_FliW_dom_sf"/>
</dbReference>
<keyword evidence="1 5" id="KW-0963">Cytoplasm</keyword>
<organism evidence="6 7">
    <name type="scientific">Flavonifractor plautii 1_3_50AFAA</name>
    <dbReference type="NCBI Taxonomy" id="742738"/>
    <lineage>
        <taxon>Bacteria</taxon>
        <taxon>Bacillati</taxon>
        <taxon>Bacillota</taxon>
        <taxon>Clostridia</taxon>
        <taxon>Eubacteriales</taxon>
        <taxon>Oscillospiraceae</taxon>
        <taxon>Flavonifractor</taxon>
    </lineage>
</organism>
<keyword evidence="2 5" id="KW-1005">Bacterial flagellum biogenesis</keyword>
<dbReference type="RefSeq" id="WP_044941265.1">
    <property type="nucleotide sequence ID" value="NZ_KN174163.1"/>
</dbReference>
<keyword evidence="7" id="KW-1185">Reference proteome</keyword>
<name>A0A096B819_FLAPL</name>
<dbReference type="eggNOG" id="COG1699">
    <property type="taxonomic scope" value="Bacteria"/>
</dbReference>
<dbReference type="InterPro" id="IPR003775">
    <property type="entry name" value="Flagellar_assembly_factor_FliW"/>
</dbReference>
<keyword evidence="4 5" id="KW-0143">Chaperone</keyword>
<evidence type="ECO:0000313" key="7">
    <source>
        <dbReference type="Proteomes" id="UP000029585"/>
    </source>
</evidence>
<comment type="function">
    <text evidence="5">Acts as an anti-CsrA protein, binds CsrA and prevents it from repressing translation of its target genes, one of which is flagellin. Binds to flagellin and participates in the assembly of the flagellum.</text>
</comment>
<reference evidence="6 7" key="1">
    <citation type="submission" date="2011-08" db="EMBL/GenBank/DDBJ databases">
        <title>The Genome Sequence of Clostridium orbiscindens 1_3_50AFAA.</title>
        <authorList>
            <consortium name="The Broad Institute Genome Sequencing Platform"/>
            <person name="Earl A."/>
            <person name="Ward D."/>
            <person name="Feldgarden M."/>
            <person name="Gevers D."/>
            <person name="Daigneault M."/>
            <person name="Strauss J."/>
            <person name="Allen-Vercoe E."/>
            <person name="Young S.K."/>
            <person name="Zeng Q."/>
            <person name="Gargeya S."/>
            <person name="Fitzgerald M."/>
            <person name="Haas B."/>
            <person name="Abouelleil A."/>
            <person name="Alvarado L."/>
            <person name="Arachchi H.M."/>
            <person name="Berlin A."/>
            <person name="Brown A."/>
            <person name="Chapman S.B."/>
            <person name="Chen Z."/>
            <person name="Dunbar C."/>
            <person name="Freedman E."/>
            <person name="Gearin G."/>
            <person name="Gellesch M."/>
            <person name="Goldberg J."/>
            <person name="Griggs A."/>
            <person name="Gujja S."/>
            <person name="Heiman D."/>
            <person name="Howarth C."/>
            <person name="Larson L."/>
            <person name="Lui A."/>
            <person name="MacDonald P.J.P."/>
            <person name="Montmayeur A."/>
            <person name="Murphy C."/>
            <person name="Neiman D."/>
            <person name="Pearson M."/>
            <person name="Priest M."/>
            <person name="Roberts A."/>
            <person name="Saif S."/>
            <person name="Shea T."/>
            <person name="Shenoy N."/>
            <person name="Sisk P."/>
            <person name="Stolte C."/>
            <person name="Sykes S."/>
            <person name="Wortman J."/>
            <person name="Nusbaum C."/>
            <person name="Birren B."/>
        </authorList>
    </citation>
    <scope>NUCLEOTIDE SEQUENCE [LARGE SCALE GENOMIC DNA]</scope>
    <source>
        <strain evidence="6 7">1_3_50AFAA</strain>
    </source>
</reference>
<dbReference type="PATRIC" id="fig|742738.3.peg.2285"/>
<dbReference type="GO" id="GO:0005737">
    <property type="term" value="C:cytoplasm"/>
    <property type="evidence" value="ECO:0007669"/>
    <property type="project" value="UniProtKB-SubCell"/>
</dbReference>
<sequence>MKFETKYFGTVEVPRDEVITFPNGLFGFEEERSFLLLPFAGSDGNMLCLQSAATPSLAFIAMNPFSLHPSYQPLLSSEELREMEVKDSHALCYYVLCVVREPVQESTLNFKCPVVVNPDSRRAIQVILESDAYHMRHRLAEFQGGKAGTLC</sequence>
<comment type="caution">
    <text evidence="6">The sequence shown here is derived from an EMBL/GenBank/DDBJ whole genome shotgun (WGS) entry which is preliminary data.</text>
</comment>
<evidence type="ECO:0000256" key="5">
    <source>
        <dbReference type="HAMAP-Rule" id="MF_01185"/>
    </source>
</evidence>
<comment type="similarity">
    <text evidence="5">Belongs to the FliW family.</text>
</comment>
<dbReference type="GO" id="GO:0044780">
    <property type="term" value="P:bacterial-type flagellum assembly"/>
    <property type="evidence" value="ECO:0007669"/>
    <property type="project" value="UniProtKB-UniRule"/>
</dbReference>
<dbReference type="GO" id="GO:0006417">
    <property type="term" value="P:regulation of translation"/>
    <property type="evidence" value="ECO:0007669"/>
    <property type="project" value="UniProtKB-KW"/>
</dbReference>
<comment type="subcellular location">
    <subcellularLocation>
        <location evidence="5">Cytoplasm</location>
    </subcellularLocation>
</comment>
<gene>
    <name evidence="5" type="primary">fliW</name>
    <name evidence="6" type="ORF">HMPREF9460_02223</name>
</gene>
<dbReference type="Proteomes" id="UP000029585">
    <property type="component" value="Unassembled WGS sequence"/>
</dbReference>
<evidence type="ECO:0000313" key="6">
    <source>
        <dbReference type="EMBL" id="KGF55156.1"/>
    </source>
</evidence>
<dbReference type="PANTHER" id="PTHR39190:SF1">
    <property type="entry name" value="FLAGELLAR ASSEMBLY FACTOR FLIW"/>
    <property type="match status" value="1"/>
</dbReference>
<evidence type="ECO:0000256" key="3">
    <source>
        <dbReference type="ARBA" id="ARBA00022845"/>
    </source>
</evidence>
<keyword evidence="3 5" id="KW-0810">Translation regulation</keyword>
<dbReference type="Gene3D" id="2.30.290.10">
    <property type="entry name" value="BH3618-like"/>
    <property type="match status" value="1"/>
</dbReference>
<dbReference type="PANTHER" id="PTHR39190">
    <property type="entry name" value="FLAGELLAR ASSEMBLY FACTOR FLIW"/>
    <property type="match status" value="1"/>
</dbReference>
<dbReference type="EMBL" id="ADLO01000063">
    <property type="protein sequence ID" value="KGF55156.1"/>
    <property type="molecule type" value="Genomic_DNA"/>
</dbReference>
<dbReference type="HAMAP" id="MF_01185">
    <property type="entry name" value="FliW"/>
    <property type="match status" value="1"/>
</dbReference>
<protein>
    <recommendedName>
        <fullName evidence="5">Flagellar assembly factor FliW</fullName>
    </recommendedName>
</protein>
<dbReference type="Pfam" id="PF02623">
    <property type="entry name" value="FliW"/>
    <property type="match status" value="1"/>
</dbReference>
<dbReference type="AlphaFoldDB" id="A0A096B819"/>
<dbReference type="HOGENOM" id="CLU_112356_0_0_9"/>
<accession>A0A096B819</accession>
<dbReference type="SUPFAM" id="SSF141457">
    <property type="entry name" value="BH3618-like"/>
    <property type="match status" value="1"/>
</dbReference>
<evidence type="ECO:0000256" key="1">
    <source>
        <dbReference type="ARBA" id="ARBA00022490"/>
    </source>
</evidence>
<proteinExistence type="inferred from homology"/>
<evidence type="ECO:0000256" key="2">
    <source>
        <dbReference type="ARBA" id="ARBA00022795"/>
    </source>
</evidence>
<comment type="subunit">
    <text evidence="5">Interacts with translational regulator CsrA and flagellin(s).</text>
</comment>
<evidence type="ECO:0000256" key="4">
    <source>
        <dbReference type="ARBA" id="ARBA00023186"/>
    </source>
</evidence>